<dbReference type="WormBase" id="F08D12.2">
    <property type="protein sequence ID" value="CE41558"/>
    <property type="gene ID" value="WBGene00017246"/>
</dbReference>
<sequence length="217" mass="22366">MSRTVLLTIVFFAAVAVDVTASSSACKSPTGPAILDACPAGQVHIMNYCCLEEDVYELPAKSCKHAVGPVVSGTCSAGQVVVGNVCCKVKYVYDPSTATCQEDKDVGFALADGSCPRGTSLTKGGFCCENEGVQILPTSVCKSAVGPVVGKSCPHRQVVVGDVCCKAKDVYDPSTATCQKDKDVGLAIKGSCPEGTSLTKGSVCCWNEGVQFSTTNA</sequence>
<evidence type="ECO:0000259" key="2">
    <source>
        <dbReference type="Pfam" id="PF04942"/>
    </source>
</evidence>
<dbReference type="InterPro" id="IPR007026">
    <property type="entry name" value="CC_domain"/>
</dbReference>
<dbReference type="HOGENOM" id="CLU_084005_0_0_1"/>
<feature type="domain" description="CC" evidence="2">
    <location>
        <begin position="137"/>
        <end position="166"/>
    </location>
</feature>
<dbReference type="KEGG" id="cel:CELE_F08D12.2"/>
<feature type="domain" description="CC" evidence="2">
    <location>
        <begin position="21"/>
        <end position="50"/>
    </location>
</feature>
<dbReference type="EMBL" id="BX284602">
    <property type="protein sequence ID" value="CCD69011.1"/>
    <property type="molecule type" value="Genomic_DNA"/>
</dbReference>
<accession>P91238</accession>
<evidence type="ECO:0000313" key="4">
    <source>
        <dbReference type="Proteomes" id="UP000001940"/>
    </source>
</evidence>
<dbReference type="Proteomes" id="UP000001940">
    <property type="component" value="Chromosome II"/>
</dbReference>
<feature type="chain" id="PRO_5004161891" evidence="1">
    <location>
        <begin position="22"/>
        <end position="217"/>
    </location>
</feature>
<dbReference type="Bgee" id="WBGene00017246">
    <property type="expression patterns" value="Expressed in anatomical system and 4 other cell types or tissues"/>
</dbReference>
<dbReference type="CTD" id="184176"/>
<protein>
    <submittedName>
        <fullName evidence="3">CC domain-containing protein</fullName>
    </submittedName>
</protein>
<keyword evidence="4" id="KW-1185">Reference proteome</keyword>
<dbReference type="AlphaFoldDB" id="P91238"/>
<dbReference type="OrthoDB" id="5780171at2759"/>
<dbReference type="PaxDb" id="6239-F08D12.2"/>
<name>P91238_CAEEL</name>
<dbReference type="Pfam" id="PF04942">
    <property type="entry name" value="CC"/>
    <property type="match status" value="5"/>
</dbReference>
<dbReference type="PeptideAtlas" id="P91238"/>
<dbReference type="InParanoid" id="P91238"/>
<proteinExistence type="predicted"/>
<evidence type="ECO:0000256" key="1">
    <source>
        <dbReference type="SAM" id="SignalP"/>
    </source>
</evidence>
<gene>
    <name evidence="3" type="ORF">CELE_F08D12.2</name>
    <name evidence="3 5" type="ORF">F08D12.2</name>
</gene>
<feature type="domain" description="CC" evidence="2">
    <location>
        <begin position="172"/>
        <end position="207"/>
    </location>
</feature>
<dbReference type="AGR" id="WB:WBGene00017246"/>
<dbReference type="PhylomeDB" id="P91238"/>
<evidence type="ECO:0000313" key="3">
    <source>
        <dbReference type="EMBL" id="CCD69011.1"/>
    </source>
</evidence>
<feature type="domain" description="CC" evidence="2">
    <location>
        <begin position="59"/>
        <end position="88"/>
    </location>
</feature>
<evidence type="ECO:0000313" key="5">
    <source>
        <dbReference type="WormBase" id="F08D12.2"/>
    </source>
</evidence>
<keyword evidence="1" id="KW-0732">Signal</keyword>
<feature type="domain" description="CC" evidence="2">
    <location>
        <begin position="94"/>
        <end position="130"/>
    </location>
</feature>
<dbReference type="RefSeq" id="NP_494364.3">
    <property type="nucleotide sequence ID" value="NM_061963.6"/>
</dbReference>
<dbReference type="GeneID" id="184176"/>
<dbReference type="UCSC" id="F08D12.2">
    <property type="organism name" value="c. elegans"/>
</dbReference>
<organism evidence="3 4">
    <name type="scientific">Caenorhabditis elegans</name>
    <dbReference type="NCBI Taxonomy" id="6239"/>
    <lineage>
        <taxon>Eukaryota</taxon>
        <taxon>Metazoa</taxon>
        <taxon>Ecdysozoa</taxon>
        <taxon>Nematoda</taxon>
        <taxon>Chromadorea</taxon>
        <taxon>Rhabditida</taxon>
        <taxon>Rhabditina</taxon>
        <taxon>Rhabditomorpha</taxon>
        <taxon>Rhabditoidea</taxon>
        <taxon>Rhabditidae</taxon>
        <taxon>Peloderinae</taxon>
        <taxon>Caenorhabditis</taxon>
    </lineage>
</organism>
<reference evidence="3 4" key="1">
    <citation type="journal article" date="1998" name="Science">
        <title>Genome sequence of the nematode C. elegans: a platform for investigating biology.</title>
        <authorList>
            <consortium name="The C. elegans sequencing consortium"/>
            <person name="Sulson J.E."/>
            <person name="Waterston R."/>
        </authorList>
    </citation>
    <scope>NUCLEOTIDE SEQUENCE [LARGE SCALE GENOMIC DNA]</scope>
    <source>
        <strain evidence="3 4">Bristol N2</strain>
    </source>
</reference>
<feature type="signal peptide" evidence="1">
    <location>
        <begin position="1"/>
        <end position="21"/>
    </location>
</feature>